<dbReference type="Pfam" id="PF11604">
    <property type="entry name" value="CusF_Ec"/>
    <property type="match status" value="1"/>
</dbReference>
<dbReference type="InterPro" id="IPR021647">
    <property type="entry name" value="CusF_Ec"/>
</dbReference>
<dbReference type="InterPro" id="IPR042230">
    <property type="entry name" value="CusF_sf"/>
</dbReference>
<evidence type="ECO:0000313" key="3">
    <source>
        <dbReference type="Proteomes" id="UP000305202"/>
    </source>
</evidence>
<reference evidence="2 3" key="1">
    <citation type="submission" date="2019-04" db="EMBL/GenBank/DDBJ databases">
        <authorList>
            <person name="Li M."/>
            <person name="Gao C."/>
        </authorList>
    </citation>
    <scope>NUCLEOTIDE SEQUENCE [LARGE SCALE GENOMIC DNA]</scope>
    <source>
        <strain evidence="2 3">BGMRC 2031</strain>
    </source>
</reference>
<proteinExistence type="predicted"/>
<gene>
    <name evidence="2" type="ORF">FCN80_20790</name>
</gene>
<comment type="caution">
    <text evidence="2">The sequence shown here is derived from an EMBL/GenBank/DDBJ whole genome shotgun (WGS) entry which is preliminary data.</text>
</comment>
<keyword evidence="1" id="KW-0732">Signal</keyword>
<dbReference type="EMBL" id="SZPQ01000040">
    <property type="protein sequence ID" value="TKI03631.1"/>
    <property type="molecule type" value="Genomic_DNA"/>
</dbReference>
<feature type="signal peptide" evidence="1">
    <location>
        <begin position="1"/>
        <end position="16"/>
    </location>
</feature>
<dbReference type="Proteomes" id="UP000305202">
    <property type="component" value="Unassembled WGS sequence"/>
</dbReference>
<feature type="chain" id="PRO_5047114539" evidence="1">
    <location>
        <begin position="17"/>
        <end position="118"/>
    </location>
</feature>
<accession>A0ABY2SGN3</accession>
<organism evidence="2 3">
    <name type="scientific">Martelella alba</name>
    <dbReference type="NCBI Taxonomy" id="2590451"/>
    <lineage>
        <taxon>Bacteria</taxon>
        <taxon>Pseudomonadati</taxon>
        <taxon>Pseudomonadota</taxon>
        <taxon>Alphaproteobacteria</taxon>
        <taxon>Hyphomicrobiales</taxon>
        <taxon>Aurantimonadaceae</taxon>
        <taxon>Martelella</taxon>
    </lineage>
</organism>
<keyword evidence="3" id="KW-1185">Reference proteome</keyword>
<sequence>MCILTTLTFVAAPAFADDMAGMDMHTMPGMGQGTSVADMSADTATDYHSQGTILRLGDGKIAIAHSAIPALNWPAMTMTFAIPAQLAQLGLTPGDQVEFSFRQTEQGYQLTRIQPMQP</sequence>
<dbReference type="Gene3D" id="2.40.50.320">
    <property type="entry name" value="Copper binding periplasmic protein CusF"/>
    <property type="match status" value="1"/>
</dbReference>
<name>A0ABY2SGN3_9HYPH</name>
<evidence type="ECO:0000256" key="1">
    <source>
        <dbReference type="SAM" id="SignalP"/>
    </source>
</evidence>
<protein>
    <submittedName>
        <fullName evidence="2">Copper-binding protein</fullName>
    </submittedName>
</protein>
<evidence type="ECO:0000313" key="2">
    <source>
        <dbReference type="EMBL" id="TKI03631.1"/>
    </source>
</evidence>